<dbReference type="InterPro" id="IPR056228">
    <property type="entry name" value="ABCC10-like_N"/>
</dbReference>
<feature type="transmembrane region" description="Helical" evidence="15">
    <location>
        <begin position="39"/>
        <end position="57"/>
    </location>
</feature>
<dbReference type="InterPro" id="IPR011527">
    <property type="entry name" value="ABC1_TM_dom"/>
</dbReference>
<evidence type="ECO:0000256" key="9">
    <source>
        <dbReference type="ARBA" id="ARBA00022840"/>
    </source>
</evidence>
<keyword evidence="5" id="KW-0813">Transport</keyword>
<evidence type="ECO:0000256" key="5">
    <source>
        <dbReference type="ARBA" id="ARBA00022448"/>
    </source>
</evidence>
<evidence type="ECO:0000256" key="15">
    <source>
        <dbReference type="SAM" id="Phobius"/>
    </source>
</evidence>
<dbReference type="EC" id="7.6.2.2" evidence="4"/>
<dbReference type="InterPro" id="IPR050173">
    <property type="entry name" value="ABC_transporter_C-like"/>
</dbReference>
<feature type="transmembrane region" description="Helical" evidence="15">
    <location>
        <begin position="1034"/>
        <end position="1056"/>
    </location>
</feature>
<dbReference type="PROSITE" id="PS00211">
    <property type="entry name" value="ABC_TRANSPORTER_1"/>
    <property type="match status" value="1"/>
</dbReference>
<evidence type="ECO:0000256" key="10">
    <source>
        <dbReference type="ARBA" id="ARBA00022967"/>
    </source>
</evidence>
<feature type="transmembrane region" description="Helical" evidence="15">
    <location>
        <begin position="143"/>
        <end position="165"/>
    </location>
</feature>
<comment type="caution">
    <text evidence="18">The sequence shown here is derived from an EMBL/GenBank/DDBJ whole genome shotgun (WGS) entry which is preliminary data.</text>
</comment>
<dbReference type="FunFam" id="1.20.1560.10:FF:000002">
    <property type="entry name" value="ABC transporter C family member 5"/>
    <property type="match status" value="1"/>
</dbReference>
<dbReference type="InterPro" id="IPR027417">
    <property type="entry name" value="P-loop_NTPase"/>
</dbReference>
<dbReference type="GO" id="GO:0016020">
    <property type="term" value="C:membrane"/>
    <property type="evidence" value="ECO:0007669"/>
    <property type="project" value="UniProtKB-SubCell"/>
</dbReference>
<feature type="transmembrane region" description="Helical" evidence="15">
    <location>
        <begin position="523"/>
        <end position="544"/>
    </location>
</feature>
<evidence type="ECO:0000313" key="18">
    <source>
        <dbReference type="EMBL" id="CAH9110231.1"/>
    </source>
</evidence>
<dbReference type="CDD" id="cd03250">
    <property type="entry name" value="ABCC_MRP_domain1"/>
    <property type="match status" value="1"/>
</dbReference>
<feature type="transmembrane region" description="Helical" evidence="15">
    <location>
        <begin position="906"/>
        <end position="925"/>
    </location>
</feature>
<dbReference type="GO" id="GO:0009536">
    <property type="term" value="C:plastid"/>
    <property type="evidence" value="ECO:0007669"/>
    <property type="project" value="UniProtKB-SubCell"/>
</dbReference>
<dbReference type="Pfam" id="PF00664">
    <property type="entry name" value="ABC_membrane"/>
    <property type="match status" value="2"/>
</dbReference>
<dbReference type="FunFam" id="3.40.50.300:FF:000923">
    <property type="entry name" value="ABC transporter C family member 10"/>
    <property type="match status" value="1"/>
</dbReference>
<feature type="transmembrane region" description="Helical" evidence="15">
    <location>
        <begin position="1132"/>
        <end position="1150"/>
    </location>
</feature>
<evidence type="ECO:0000256" key="14">
    <source>
        <dbReference type="SAM" id="MobiDB-lite"/>
    </source>
</evidence>
<dbReference type="SUPFAM" id="SSF52540">
    <property type="entry name" value="P-loop containing nucleoside triphosphate hydrolases"/>
    <property type="match status" value="2"/>
</dbReference>
<dbReference type="FunFam" id="3.40.50.300:FF:000169">
    <property type="entry name" value="ABC transporter C family member 3"/>
    <property type="match status" value="1"/>
</dbReference>
<name>A0A9P0ZSQ9_CUSEU</name>
<dbReference type="CDD" id="cd18580">
    <property type="entry name" value="ABC_6TM_ABCC_D2"/>
    <property type="match status" value="1"/>
</dbReference>
<feature type="domain" description="ABC transporter" evidence="16">
    <location>
        <begin position="1223"/>
        <end position="1457"/>
    </location>
</feature>
<evidence type="ECO:0000256" key="4">
    <source>
        <dbReference type="ARBA" id="ARBA00012191"/>
    </source>
</evidence>
<dbReference type="Proteomes" id="UP001152484">
    <property type="component" value="Unassembled WGS sequence"/>
</dbReference>
<comment type="subcellular location">
    <subcellularLocation>
        <location evidence="1">Membrane</location>
        <topology evidence="1">Multi-pass membrane protein</topology>
    </subcellularLocation>
    <subcellularLocation>
        <location evidence="2">Plastid</location>
    </subcellularLocation>
</comment>
<evidence type="ECO:0000259" key="16">
    <source>
        <dbReference type="PROSITE" id="PS50893"/>
    </source>
</evidence>
<evidence type="ECO:0000256" key="2">
    <source>
        <dbReference type="ARBA" id="ARBA00004474"/>
    </source>
</evidence>
<proteinExistence type="inferred from homology"/>
<feature type="region of interest" description="Disordered" evidence="14">
    <location>
        <begin position="846"/>
        <end position="877"/>
    </location>
</feature>
<dbReference type="GO" id="GO:0005524">
    <property type="term" value="F:ATP binding"/>
    <property type="evidence" value="ECO:0007669"/>
    <property type="project" value="UniProtKB-KW"/>
</dbReference>
<gene>
    <name evidence="18" type="ORF">CEURO_LOCUS18772</name>
</gene>
<dbReference type="InterPro" id="IPR003593">
    <property type="entry name" value="AAA+_ATPase"/>
</dbReference>
<feature type="domain" description="ABC transmembrane type-1" evidence="17">
    <location>
        <begin position="298"/>
        <end position="578"/>
    </location>
</feature>
<dbReference type="CDD" id="cd03244">
    <property type="entry name" value="ABCC_MRP_domain2"/>
    <property type="match status" value="1"/>
</dbReference>
<keyword evidence="7" id="KW-0677">Repeat</keyword>
<feature type="compositionally biased region" description="Basic and acidic residues" evidence="14">
    <location>
        <begin position="858"/>
        <end position="877"/>
    </location>
</feature>
<dbReference type="FunFam" id="1.20.1560.10:FF:000003">
    <property type="entry name" value="ABC transporter C family member 10"/>
    <property type="match status" value="1"/>
</dbReference>
<dbReference type="CDD" id="cd18579">
    <property type="entry name" value="ABC_6TM_ABCC_D1"/>
    <property type="match status" value="1"/>
</dbReference>
<feature type="transmembrane region" description="Helical" evidence="15">
    <location>
        <begin position="78"/>
        <end position="97"/>
    </location>
</feature>
<evidence type="ECO:0000256" key="3">
    <source>
        <dbReference type="ARBA" id="ARBA00009726"/>
    </source>
</evidence>
<evidence type="ECO:0000256" key="7">
    <source>
        <dbReference type="ARBA" id="ARBA00022737"/>
    </source>
</evidence>
<dbReference type="PANTHER" id="PTHR24223:SF369">
    <property type="entry name" value="ABC TRANSPORTER C FAMILY MEMBER 10"/>
    <property type="match status" value="1"/>
</dbReference>
<feature type="transmembrane region" description="Helical" evidence="15">
    <location>
        <begin position="423"/>
        <end position="450"/>
    </location>
</feature>
<dbReference type="InterPro" id="IPR036640">
    <property type="entry name" value="ABC1_TM_sf"/>
</dbReference>
<keyword evidence="9" id="KW-0067">ATP-binding</keyword>
<keyword evidence="19" id="KW-1185">Reference proteome</keyword>
<dbReference type="Pfam" id="PF24358">
    <property type="entry name" value="ABCC10_N"/>
    <property type="match status" value="1"/>
</dbReference>
<dbReference type="GO" id="GO:0008559">
    <property type="term" value="F:ABC-type xenobiotic transporter activity"/>
    <property type="evidence" value="ECO:0007669"/>
    <property type="project" value="UniProtKB-EC"/>
</dbReference>
<dbReference type="SMART" id="SM00382">
    <property type="entry name" value="AAA"/>
    <property type="match status" value="2"/>
</dbReference>
<evidence type="ECO:0000256" key="12">
    <source>
        <dbReference type="ARBA" id="ARBA00023136"/>
    </source>
</evidence>
<dbReference type="PROSITE" id="PS50893">
    <property type="entry name" value="ABC_TRANSPORTER_2"/>
    <property type="match status" value="2"/>
</dbReference>
<dbReference type="InterPro" id="IPR044746">
    <property type="entry name" value="ABCC_6TM_D1"/>
</dbReference>
<keyword evidence="8" id="KW-0547">Nucleotide-binding</keyword>
<sequence>MENLWSMFCGTPDCIHQNGKPCITNFIFDTHHSSCINNLLTISFDAVLSLILLFTLLSKSTSKPMSNRGTARLRFICSTFNGLVGVIYLSLGIWILQEEVMKTKSMFPMLWWLLLLFHGITWLSFSLTVTLHEKHFSEPSVKLLTFLALLFAGISFCFSVVIAILHKKARLKMGLDVVSVIGAILLFLYTYKSSRFEENDLYAPLSGRDKVDPVVSVSKFAEAGTLSTITFWWLNPLLKLGREKTLEDEDIPKLRKPDTAESCYLMFMELLNKQKEMVPKAQPSILRTIVLCNQKDLLVSGFFALVKIITVSAGPMILNAFIEVAEGNTSFKYEGYALAVLLFISKCLESLSQRQWYFRSRLIGLKVRSLLTAAIYKKQMSLSNASKLIHSSGEIMNYVSVDAYRIGEFPFWSHQIWTTSLQLCFALAILFQAVGLATFATLLVILLTVLCNAPLAKLQHKFQSKLMDAQDERLRAMSEALVNMKVLKLYAWETHFKNVIEGLRNVEEKWLSSVQMRKAYNTFLLWSSPVVVSTATFGACYFLGIPLRASNVFTFVATLRLVKDPIRTIPDVIGVVIQAKVSFERIDKFLLAPELDNVNVRRKHSAHSPASYAICLRSAKLSWEENPLKYTLRNINMDVRPGDKIAICGEVGSGKSTLLAAILGDVPCIKGNIEVYGRIAYVSQSAWIQTGSIRDNILFGSSLDSQRYQDTLEKCSLIKDLELLPYGDLTEIGERGVNLSGGQKQRIQLARALYQDADIYLLDDPFSAVDAHTATSLFNEYVMRSLSRKTVLLVTHQVDFLPAFDAVLLMSDGDILEAAPYHQLLALSKEFQRLLAAHKETVGSERLSEVTSSQRSEMSTRDIEKAQLEDRAKDSQGEQLIKKEEREVGDTGLKPYLQYLSQNKGYLFFSLAVLSHIIFAIGQVLQNSWMAANVENSKVTTLDLITVYLLIGVLSMIFLLIRSISTVTLGLQSSHSLFSQLLNSLFRAPMSFYDSTPLGRILSRVAVDLSIVDLDVPFNLIFAIGTTINFYSNLTVLALVTWQVLFVSIPMVYLAIQLQRYYFSSAKELMRINGTTKSSVANHLAESLAGSMTIRAFKQEDRFFAKNLKLVDVNASPFFHNFAANEWLIQRLEAISAIVLASSALCMVLLPPGTFTSGLIGMALSYGLSLNMSLVFSIQNQCTIANYIISVERLKQYMHVPSEAPEIIEKNRPPINWPTKGRVEIQNLQIRYGEGSPLVLQGISCTFEGEHKIGIVGRTGSGKTTLIGALFRLVEPAGGRIVVDGIDISKIGLHDLRSRFGIIPQDPTLFHGTVRYNLDPLCQHTDLQMWEVLQKCQLKEAVEEKEKRLDSLVVEDGANWSMGQRQLFCLGRALLRKSKILVLDEATASIDNATDMILQKTIRTEFADCTVITVAHRIPTVMDCTMVLAISDGKLVEYDEPMKLMKKQGSFYGQLVKEYWSHGGSVP</sequence>
<feature type="transmembrane region" description="Helical" evidence="15">
    <location>
        <begin position="945"/>
        <end position="971"/>
    </location>
</feature>
<dbReference type="PROSITE" id="PS50929">
    <property type="entry name" value="ABC_TM1F"/>
    <property type="match status" value="2"/>
</dbReference>
<dbReference type="EMBL" id="CAMAPE010000053">
    <property type="protein sequence ID" value="CAH9110231.1"/>
    <property type="molecule type" value="Genomic_DNA"/>
</dbReference>
<protein>
    <recommendedName>
        <fullName evidence="4">ABC-type xenobiotic transporter</fullName>
        <ecNumber evidence="4">7.6.2.2</ecNumber>
    </recommendedName>
</protein>
<evidence type="ECO:0000256" key="1">
    <source>
        <dbReference type="ARBA" id="ARBA00004141"/>
    </source>
</evidence>
<evidence type="ECO:0000256" key="6">
    <source>
        <dbReference type="ARBA" id="ARBA00022692"/>
    </source>
</evidence>
<evidence type="ECO:0000256" key="8">
    <source>
        <dbReference type="ARBA" id="ARBA00022741"/>
    </source>
</evidence>
<accession>A0A9P0ZSQ9</accession>
<comment type="catalytic activity">
    <reaction evidence="13">
        <text>ATP + H2O + xenobioticSide 1 = ADP + phosphate + xenobioticSide 2.</text>
        <dbReference type="EC" id="7.6.2.2"/>
    </reaction>
</comment>
<dbReference type="Gene3D" id="3.40.50.300">
    <property type="entry name" value="P-loop containing nucleotide triphosphate hydrolases"/>
    <property type="match status" value="2"/>
</dbReference>
<comment type="similarity">
    <text evidence="3">Belongs to the ABC transporter superfamily. ABCC family. Conjugate transporter (TC 3.A.1.208) subfamily.</text>
</comment>
<dbReference type="Gene3D" id="1.20.1560.10">
    <property type="entry name" value="ABC transporter type 1, transmembrane domain"/>
    <property type="match status" value="2"/>
</dbReference>
<dbReference type="InterPro" id="IPR044726">
    <property type="entry name" value="ABCC_6TM_D2"/>
</dbReference>
<evidence type="ECO:0000256" key="13">
    <source>
        <dbReference type="ARBA" id="ARBA00034018"/>
    </source>
</evidence>
<keyword evidence="6 15" id="KW-0812">Transmembrane</keyword>
<dbReference type="OrthoDB" id="6500128at2759"/>
<organism evidence="18 19">
    <name type="scientific">Cuscuta europaea</name>
    <name type="common">European dodder</name>
    <dbReference type="NCBI Taxonomy" id="41803"/>
    <lineage>
        <taxon>Eukaryota</taxon>
        <taxon>Viridiplantae</taxon>
        <taxon>Streptophyta</taxon>
        <taxon>Embryophyta</taxon>
        <taxon>Tracheophyta</taxon>
        <taxon>Spermatophyta</taxon>
        <taxon>Magnoliopsida</taxon>
        <taxon>eudicotyledons</taxon>
        <taxon>Gunneridae</taxon>
        <taxon>Pentapetalae</taxon>
        <taxon>asterids</taxon>
        <taxon>lamiids</taxon>
        <taxon>Solanales</taxon>
        <taxon>Convolvulaceae</taxon>
        <taxon>Cuscuteae</taxon>
        <taxon>Cuscuta</taxon>
        <taxon>Cuscuta subgen. Cuscuta</taxon>
    </lineage>
</organism>
<keyword evidence="10" id="KW-1278">Translocase</keyword>
<keyword evidence="12 15" id="KW-0472">Membrane</keyword>
<dbReference type="InterPro" id="IPR017871">
    <property type="entry name" value="ABC_transporter-like_CS"/>
</dbReference>
<feature type="domain" description="ABC transporter" evidence="16">
    <location>
        <begin position="616"/>
        <end position="837"/>
    </location>
</feature>
<evidence type="ECO:0000259" key="17">
    <source>
        <dbReference type="PROSITE" id="PS50929"/>
    </source>
</evidence>
<evidence type="ECO:0000313" key="19">
    <source>
        <dbReference type="Proteomes" id="UP001152484"/>
    </source>
</evidence>
<keyword evidence="11 15" id="KW-1133">Transmembrane helix</keyword>
<evidence type="ECO:0000256" key="11">
    <source>
        <dbReference type="ARBA" id="ARBA00022989"/>
    </source>
</evidence>
<dbReference type="InterPro" id="IPR003439">
    <property type="entry name" value="ABC_transporter-like_ATP-bd"/>
</dbReference>
<dbReference type="PANTHER" id="PTHR24223">
    <property type="entry name" value="ATP-BINDING CASSETTE SUB-FAMILY C"/>
    <property type="match status" value="1"/>
</dbReference>
<dbReference type="GO" id="GO:0016887">
    <property type="term" value="F:ATP hydrolysis activity"/>
    <property type="evidence" value="ECO:0007669"/>
    <property type="project" value="InterPro"/>
</dbReference>
<dbReference type="Pfam" id="PF00005">
    <property type="entry name" value="ABC_tran"/>
    <property type="match status" value="2"/>
</dbReference>
<feature type="domain" description="ABC transmembrane type-1" evidence="17">
    <location>
        <begin position="917"/>
        <end position="1186"/>
    </location>
</feature>
<feature type="transmembrane region" description="Helical" evidence="15">
    <location>
        <begin position="171"/>
        <end position="191"/>
    </location>
</feature>
<dbReference type="SUPFAM" id="SSF90123">
    <property type="entry name" value="ABC transporter transmembrane region"/>
    <property type="match status" value="2"/>
</dbReference>
<feature type="transmembrane region" description="Helical" evidence="15">
    <location>
        <begin position="109"/>
        <end position="131"/>
    </location>
</feature>
<reference evidence="18" key="1">
    <citation type="submission" date="2022-07" db="EMBL/GenBank/DDBJ databases">
        <authorList>
            <person name="Macas J."/>
            <person name="Novak P."/>
            <person name="Neumann P."/>
        </authorList>
    </citation>
    <scope>NUCLEOTIDE SEQUENCE</scope>
</reference>